<dbReference type="PANTHER" id="PTHR30537">
    <property type="entry name" value="HTH-TYPE TRANSCRIPTIONAL REGULATOR"/>
    <property type="match status" value="1"/>
</dbReference>
<keyword evidence="3" id="KW-0238">DNA-binding</keyword>
<feature type="compositionally biased region" description="Low complexity" evidence="5">
    <location>
        <begin position="305"/>
        <end position="317"/>
    </location>
</feature>
<dbReference type="GO" id="GO:0043565">
    <property type="term" value="F:sequence-specific DNA binding"/>
    <property type="evidence" value="ECO:0007669"/>
    <property type="project" value="TreeGrafter"/>
</dbReference>
<dbReference type="Pfam" id="PF00126">
    <property type="entry name" value="HTH_1"/>
    <property type="match status" value="1"/>
</dbReference>
<dbReference type="GO" id="GO:0006351">
    <property type="term" value="P:DNA-templated transcription"/>
    <property type="evidence" value="ECO:0007669"/>
    <property type="project" value="TreeGrafter"/>
</dbReference>
<dbReference type="InterPro" id="IPR000847">
    <property type="entry name" value="LysR_HTH_N"/>
</dbReference>
<dbReference type="PRINTS" id="PR00039">
    <property type="entry name" value="HTHLYSR"/>
</dbReference>
<dbReference type="GO" id="GO:0003700">
    <property type="term" value="F:DNA-binding transcription factor activity"/>
    <property type="evidence" value="ECO:0007669"/>
    <property type="project" value="InterPro"/>
</dbReference>
<feature type="region of interest" description="Disordered" evidence="5">
    <location>
        <begin position="301"/>
        <end position="325"/>
    </location>
</feature>
<dbReference type="SUPFAM" id="SSF46785">
    <property type="entry name" value="Winged helix' DNA-binding domain"/>
    <property type="match status" value="1"/>
</dbReference>
<dbReference type="InterPro" id="IPR036388">
    <property type="entry name" value="WH-like_DNA-bd_sf"/>
</dbReference>
<evidence type="ECO:0000256" key="5">
    <source>
        <dbReference type="SAM" id="MobiDB-lite"/>
    </source>
</evidence>
<name>A0AAI9BYW9_STEMA</name>
<dbReference type="Proteomes" id="UP001218208">
    <property type="component" value="Unassembled WGS sequence"/>
</dbReference>
<dbReference type="AlphaFoldDB" id="A0AAI9BYW9"/>
<organism evidence="7 8">
    <name type="scientific">Stenotrophomonas maltophilia</name>
    <name type="common">Pseudomonas maltophilia</name>
    <name type="synonym">Xanthomonas maltophilia</name>
    <dbReference type="NCBI Taxonomy" id="40324"/>
    <lineage>
        <taxon>Bacteria</taxon>
        <taxon>Pseudomonadati</taxon>
        <taxon>Pseudomonadota</taxon>
        <taxon>Gammaproteobacteria</taxon>
        <taxon>Lysobacterales</taxon>
        <taxon>Lysobacteraceae</taxon>
        <taxon>Stenotrophomonas</taxon>
        <taxon>Stenotrophomonas maltophilia group</taxon>
    </lineage>
</organism>
<dbReference type="FunFam" id="3.40.190.290:FF:000012">
    <property type="entry name" value="Transcriptional regulator, LysR family"/>
    <property type="match status" value="1"/>
</dbReference>
<evidence type="ECO:0000259" key="6">
    <source>
        <dbReference type="PROSITE" id="PS50931"/>
    </source>
</evidence>
<protein>
    <submittedName>
        <fullName evidence="7">LysR family transcriptional regulator</fullName>
    </submittedName>
</protein>
<dbReference type="PANTHER" id="PTHR30537:SF1">
    <property type="entry name" value="HTH-TYPE TRANSCRIPTIONAL REGULATOR PGRR"/>
    <property type="match status" value="1"/>
</dbReference>
<dbReference type="SUPFAM" id="SSF53850">
    <property type="entry name" value="Periplasmic binding protein-like II"/>
    <property type="match status" value="1"/>
</dbReference>
<comment type="caution">
    <text evidence="7">The sequence shown here is derived from an EMBL/GenBank/DDBJ whole genome shotgun (WGS) entry which is preliminary data.</text>
</comment>
<dbReference type="EMBL" id="ABLOJW010000002">
    <property type="protein sequence ID" value="EKT4091026.1"/>
    <property type="molecule type" value="Genomic_DNA"/>
</dbReference>
<dbReference type="Pfam" id="PF03466">
    <property type="entry name" value="LysR_substrate"/>
    <property type="match status" value="1"/>
</dbReference>
<proteinExistence type="inferred from homology"/>
<accession>A0AAI9BYW9</accession>
<evidence type="ECO:0000313" key="7">
    <source>
        <dbReference type="EMBL" id="EKT4091026.1"/>
    </source>
</evidence>
<comment type="similarity">
    <text evidence="1">Belongs to the LysR transcriptional regulatory family.</text>
</comment>
<dbReference type="InterPro" id="IPR036390">
    <property type="entry name" value="WH_DNA-bd_sf"/>
</dbReference>
<feature type="domain" description="HTH lysR-type" evidence="6">
    <location>
        <begin position="6"/>
        <end position="61"/>
    </location>
</feature>
<evidence type="ECO:0000256" key="1">
    <source>
        <dbReference type="ARBA" id="ARBA00009437"/>
    </source>
</evidence>
<dbReference type="InterPro" id="IPR058163">
    <property type="entry name" value="LysR-type_TF_proteobact-type"/>
</dbReference>
<evidence type="ECO:0000256" key="3">
    <source>
        <dbReference type="ARBA" id="ARBA00023125"/>
    </source>
</evidence>
<dbReference type="InterPro" id="IPR005119">
    <property type="entry name" value="LysR_subst-bd"/>
</dbReference>
<dbReference type="FunFam" id="1.10.10.10:FF:000001">
    <property type="entry name" value="LysR family transcriptional regulator"/>
    <property type="match status" value="1"/>
</dbReference>
<sequence length="325" mass="35881">MAGSHLKDLSAFLMVAEEASFTRAAIRLGITQSSLSQIIRGLETRLGLRLFARTTRSVALTEAGERLLGLIGPAMNELEAGLARIGELRDKPAGTLRLTADEYAVHAVLMPAIARLVPDYPDIRVEITTDYGLTDIVSGRFDAGVRRGGLVAKDMIAVPISLPIPMVVVASPAYFARHPAPQQPQQLVEHQCVNLRLPTHGEIYAWTFTRAGRDHRVKSEGQVVVNSISAMRDAALQGVGLTYLPLHYVQDWLASGELVEALTEWRKTYEGCHLYYPNRRLASPVFTLLLQALRDNLEDSRKRSATSAARAATQRTPARPRRRRT</sequence>
<dbReference type="Gene3D" id="1.10.10.10">
    <property type="entry name" value="Winged helix-like DNA-binding domain superfamily/Winged helix DNA-binding domain"/>
    <property type="match status" value="1"/>
</dbReference>
<dbReference type="PROSITE" id="PS50931">
    <property type="entry name" value="HTH_LYSR"/>
    <property type="match status" value="1"/>
</dbReference>
<keyword evidence="4" id="KW-0804">Transcription</keyword>
<dbReference type="Gene3D" id="3.40.190.290">
    <property type="match status" value="1"/>
</dbReference>
<evidence type="ECO:0000313" key="8">
    <source>
        <dbReference type="Proteomes" id="UP001218208"/>
    </source>
</evidence>
<keyword evidence="2" id="KW-0805">Transcription regulation</keyword>
<evidence type="ECO:0000256" key="4">
    <source>
        <dbReference type="ARBA" id="ARBA00023163"/>
    </source>
</evidence>
<evidence type="ECO:0000256" key="2">
    <source>
        <dbReference type="ARBA" id="ARBA00023015"/>
    </source>
</evidence>
<reference evidence="7" key="1">
    <citation type="submission" date="2022-07" db="EMBL/GenBank/DDBJ databases">
        <authorList>
            <consortium name="DAFM: The Division of Animal and Food Microbiology"/>
        </authorList>
    </citation>
    <scope>NUCLEOTIDE SEQUENCE</scope>
    <source>
        <strain evidence="7">19MO01SH01-2</strain>
    </source>
</reference>
<gene>
    <name evidence="7" type="ORF">QEG23_000499</name>
</gene>
<dbReference type="CDD" id="cd08474">
    <property type="entry name" value="PBP2_CrgA_like_5"/>
    <property type="match status" value="1"/>
</dbReference>